<dbReference type="Gene3D" id="3.30.70.270">
    <property type="match status" value="1"/>
</dbReference>
<dbReference type="GO" id="GO:0043709">
    <property type="term" value="P:cell adhesion involved in single-species biofilm formation"/>
    <property type="evidence" value="ECO:0007669"/>
    <property type="project" value="TreeGrafter"/>
</dbReference>
<evidence type="ECO:0000256" key="1">
    <source>
        <dbReference type="ARBA" id="ARBA00012528"/>
    </source>
</evidence>
<evidence type="ECO:0000259" key="5">
    <source>
        <dbReference type="PROSITE" id="PS50887"/>
    </source>
</evidence>
<name>A0A420WLH4_9PROT</name>
<dbReference type="Gene3D" id="3.40.50.2300">
    <property type="match status" value="1"/>
</dbReference>
<feature type="modified residue" description="4-aspartylphosphate" evidence="3">
    <location>
        <position position="53"/>
    </location>
</feature>
<evidence type="ECO:0000313" key="6">
    <source>
        <dbReference type="EMBL" id="RKQ71756.1"/>
    </source>
</evidence>
<dbReference type="GO" id="GO:0005886">
    <property type="term" value="C:plasma membrane"/>
    <property type="evidence" value="ECO:0007669"/>
    <property type="project" value="TreeGrafter"/>
</dbReference>
<dbReference type="GO" id="GO:0052621">
    <property type="term" value="F:diguanylate cyclase activity"/>
    <property type="evidence" value="ECO:0007669"/>
    <property type="project" value="UniProtKB-EC"/>
</dbReference>
<comment type="catalytic activity">
    <reaction evidence="2">
        <text>2 GTP = 3',3'-c-di-GMP + 2 diphosphate</text>
        <dbReference type="Rhea" id="RHEA:24898"/>
        <dbReference type="ChEBI" id="CHEBI:33019"/>
        <dbReference type="ChEBI" id="CHEBI:37565"/>
        <dbReference type="ChEBI" id="CHEBI:58805"/>
        <dbReference type="EC" id="2.7.7.65"/>
    </reaction>
</comment>
<dbReference type="SUPFAM" id="SSF55073">
    <property type="entry name" value="Nucleotide cyclase"/>
    <property type="match status" value="1"/>
</dbReference>
<dbReference type="SUPFAM" id="SSF52172">
    <property type="entry name" value="CheY-like"/>
    <property type="match status" value="2"/>
</dbReference>
<dbReference type="PANTHER" id="PTHR45138">
    <property type="entry name" value="REGULATORY COMPONENTS OF SENSORY TRANSDUCTION SYSTEM"/>
    <property type="match status" value="1"/>
</dbReference>
<dbReference type="FunFam" id="3.30.70.270:FF:000001">
    <property type="entry name" value="Diguanylate cyclase domain protein"/>
    <property type="match status" value="1"/>
</dbReference>
<protein>
    <recommendedName>
        <fullName evidence="1">diguanylate cyclase</fullName>
        <ecNumber evidence="1">2.7.7.65</ecNumber>
    </recommendedName>
</protein>
<dbReference type="Pfam" id="PF00990">
    <property type="entry name" value="GGDEF"/>
    <property type="match status" value="1"/>
</dbReference>
<dbReference type="SMART" id="SM00267">
    <property type="entry name" value="GGDEF"/>
    <property type="match status" value="1"/>
</dbReference>
<dbReference type="EC" id="2.7.7.65" evidence="1"/>
<dbReference type="PANTHER" id="PTHR45138:SF9">
    <property type="entry name" value="DIGUANYLATE CYCLASE DGCM-RELATED"/>
    <property type="match status" value="1"/>
</dbReference>
<dbReference type="InterPro" id="IPR000160">
    <property type="entry name" value="GGDEF_dom"/>
</dbReference>
<reference evidence="6 7" key="1">
    <citation type="submission" date="2018-10" db="EMBL/GenBank/DDBJ databases">
        <title>Genomic Encyclopedia of Type Strains, Phase IV (KMG-IV): sequencing the most valuable type-strain genomes for metagenomic binning, comparative biology and taxonomic classification.</title>
        <authorList>
            <person name="Goeker M."/>
        </authorList>
    </citation>
    <scope>NUCLEOTIDE SEQUENCE [LARGE SCALE GENOMIC DNA]</scope>
    <source>
        <strain evidence="6 7">DSM 22008</strain>
    </source>
</reference>
<dbReference type="FunFam" id="3.40.50.2300:FF:000574">
    <property type="entry name" value="Response regulator PleD"/>
    <property type="match status" value="1"/>
</dbReference>
<dbReference type="OrthoDB" id="9812260at2"/>
<dbReference type="PROSITE" id="PS50887">
    <property type="entry name" value="GGDEF"/>
    <property type="match status" value="1"/>
</dbReference>
<dbReference type="PROSITE" id="PS50110">
    <property type="entry name" value="RESPONSE_REGULATORY"/>
    <property type="match status" value="2"/>
</dbReference>
<dbReference type="AlphaFoldDB" id="A0A420WLH4"/>
<dbReference type="GO" id="GO:0000160">
    <property type="term" value="P:phosphorelay signal transduction system"/>
    <property type="evidence" value="ECO:0007669"/>
    <property type="project" value="InterPro"/>
</dbReference>
<sequence length="454" mass="50604">MSARILVVDDLAPNLNLLEVKLQAEYYDVVTAKSGEKALEIAFKEPVDLILMDAMMPGMSGFEACRQLKQNPKTWHIPVVMVTALEETKDRIRGLEAGADDFISKPIDDFNLMARVRSLLRLKMITDQLLTHNHELAHDARGVLEGINKKSGTVLLIEDDVLRSGKVAKTLSPIHNVLIETDPVTALRRAKAGVDLIIVSLLSKKFDGLRVCASLRFNEENRETPILIIGDPEDEARLIRAYDIGVNDTLMRPIDKQEMLARVNTSMRRKFYADNLRDNFNENLEMVISDPLTGLGNRRYFDRSILPLFDALETKNQPFSIMVFDIDHFKRVNDILGHDMGDQILKEVAARLVTNMRSIDIVSRYGGEEFMIAMPDTIQEAALSAADRVRGLIAGTPIYVEGQALQITTSAGVAQVRKGEELRDVFKRADAALYAAKQGGRNQVLPAPLLDAAA</sequence>
<dbReference type="InParanoid" id="A0A420WLH4"/>
<evidence type="ECO:0000256" key="3">
    <source>
        <dbReference type="PROSITE-ProRule" id="PRU00169"/>
    </source>
</evidence>
<dbReference type="Pfam" id="PF00072">
    <property type="entry name" value="Response_reg"/>
    <property type="match status" value="2"/>
</dbReference>
<feature type="domain" description="GGDEF" evidence="5">
    <location>
        <begin position="317"/>
        <end position="449"/>
    </location>
</feature>
<evidence type="ECO:0000313" key="7">
    <source>
        <dbReference type="Proteomes" id="UP000282211"/>
    </source>
</evidence>
<keyword evidence="7" id="KW-1185">Reference proteome</keyword>
<dbReference type="InterPro" id="IPR011006">
    <property type="entry name" value="CheY-like_superfamily"/>
</dbReference>
<comment type="caution">
    <text evidence="3">Lacks conserved residue(s) required for the propagation of feature annotation.</text>
</comment>
<gene>
    <name evidence="6" type="ORF">DES40_1086</name>
</gene>
<keyword evidence="3" id="KW-0597">Phosphoprotein</keyword>
<dbReference type="InterPro" id="IPR043128">
    <property type="entry name" value="Rev_trsase/Diguanyl_cyclase"/>
</dbReference>
<organism evidence="6 7">
    <name type="scientific">Litorimonas taeanensis</name>
    <dbReference type="NCBI Taxonomy" id="568099"/>
    <lineage>
        <taxon>Bacteria</taxon>
        <taxon>Pseudomonadati</taxon>
        <taxon>Pseudomonadota</taxon>
        <taxon>Alphaproteobacteria</taxon>
        <taxon>Maricaulales</taxon>
        <taxon>Robiginitomaculaceae</taxon>
    </lineage>
</organism>
<dbReference type="NCBIfam" id="TIGR00254">
    <property type="entry name" value="GGDEF"/>
    <property type="match status" value="1"/>
</dbReference>
<proteinExistence type="predicted"/>
<dbReference type="CDD" id="cd01949">
    <property type="entry name" value="GGDEF"/>
    <property type="match status" value="1"/>
</dbReference>
<accession>A0A420WLH4</accession>
<dbReference type="GO" id="GO:1902201">
    <property type="term" value="P:negative regulation of bacterial-type flagellum-dependent cell motility"/>
    <property type="evidence" value="ECO:0007669"/>
    <property type="project" value="TreeGrafter"/>
</dbReference>
<feature type="domain" description="Response regulatory" evidence="4">
    <location>
        <begin position="153"/>
        <end position="267"/>
    </location>
</feature>
<dbReference type="InterPro" id="IPR029787">
    <property type="entry name" value="Nucleotide_cyclase"/>
</dbReference>
<dbReference type="SMART" id="SM00448">
    <property type="entry name" value="REC"/>
    <property type="match status" value="2"/>
</dbReference>
<feature type="domain" description="Response regulatory" evidence="4">
    <location>
        <begin position="4"/>
        <end position="120"/>
    </location>
</feature>
<evidence type="ECO:0000259" key="4">
    <source>
        <dbReference type="PROSITE" id="PS50110"/>
    </source>
</evidence>
<dbReference type="Proteomes" id="UP000282211">
    <property type="component" value="Unassembled WGS sequence"/>
</dbReference>
<dbReference type="InterPro" id="IPR050469">
    <property type="entry name" value="Diguanylate_Cyclase"/>
</dbReference>
<dbReference type="RefSeq" id="WP_121099500.1">
    <property type="nucleotide sequence ID" value="NZ_RBII01000001.1"/>
</dbReference>
<dbReference type="NCBIfam" id="NF007135">
    <property type="entry name" value="PRK09581.1"/>
    <property type="match status" value="1"/>
</dbReference>
<comment type="caution">
    <text evidence="6">The sequence shown here is derived from an EMBL/GenBank/DDBJ whole genome shotgun (WGS) entry which is preliminary data.</text>
</comment>
<dbReference type="InterPro" id="IPR001789">
    <property type="entry name" value="Sig_transdc_resp-reg_receiver"/>
</dbReference>
<evidence type="ECO:0000256" key="2">
    <source>
        <dbReference type="ARBA" id="ARBA00034247"/>
    </source>
</evidence>
<dbReference type="CDD" id="cd17538">
    <property type="entry name" value="REC_D1_PleD-like"/>
    <property type="match status" value="1"/>
</dbReference>
<dbReference type="EMBL" id="RBII01000001">
    <property type="protein sequence ID" value="RKQ71756.1"/>
    <property type="molecule type" value="Genomic_DNA"/>
</dbReference>